<feature type="domain" description="Radical SAM core" evidence="7">
    <location>
        <begin position="227"/>
        <end position="458"/>
    </location>
</feature>
<dbReference type="InterPro" id="IPR050377">
    <property type="entry name" value="Radical_SAM_PqqE_MftC-like"/>
</dbReference>
<evidence type="ECO:0000256" key="6">
    <source>
        <dbReference type="ARBA" id="ARBA00023014"/>
    </source>
</evidence>
<name>A0A081BW73_VECG1</name>
<dbReference type="CDD" id="cd01335">
    <property type="entry name" value="Radical_SAM"/>
    <property type="match status" value="1"/>
</dbReference>
<organism evidence="8">
    <name type="scientific">Vecturithrix granuli</name>
    <dbReference type="NCBI Taxonomy" id="1499967"/>
    <lineage>
        <taxon>Bacteria</taxon>
        <taxon>Candidatus Moduliflexota</taxon>
        <taxon>Candidatus Vecturitrichia</taxon>
        <taxon>Candidatus Vecturitrichales</taxon>
        <taxon>Candidatus Vecturitrichaceae</taxon>
        <taxon>Candidatus Vecturithrix</taxon>
    </lineage>
</organism>
<evidence type="ECO:0000259" key="7">
    <source>
        <dbReference type="PROSITE" id="PS51918"/>
    </source>
</evidence>
<gene>
    <name evidence="8" type="ORF">U27_03540</name>
</gene>
<evidence type="ECO:0000313" key="8">
    <source>
        <dbReference type="EMBL" id="GAK56578.1"/>
    </source>
</evidence>
<evidence type="ECO:0000256" key="1">
    <source>
        <dbReference type="ARBA" id="ARBA00001966"/>
    </source>
</evidence>
<dbReference type="InterPro" id="IPR007197">
    <property type="entry name" value="rSAM"/>
</dbReference>
<dbReference type="SFLD" id="SFLDG01387">
    <property type="entry name" value="BtrN-like_SPASM_domain_contain"/>
    <property type="match status" value="1"/>
</dbReference>
<comment type="cofactor">
    <cofactor evidence="1">
        <name>[4Fe-4S] cluster</name>
        <dbReference type="ChEBI" id="CHEBI:49883"/>
    </cofactor>
</comment>
<dbReference type="InterPro" id="IPR034391">
    <property type="entry name" value="AdoMet-like_SPASM_containing"/>
</dbReference>
<dbReference type="SFLD" id="SFLDS00029">
    <property type="entry name" value="Radical_SAM"/>
    <property type="match status" value="1"/>
</dbReference>
<dbReference type="Gene3D" id="2.60.40.10">
    <property type="entry name" value="Immunoglobulins"/>
    <property type="match status" value="1"/>
</dbReference>
<dbReference type="EMBL" id="DF820465">
    <property type="protein sequence ID" value="GAK56578.1"/>
    <property type="molecule type" value="Genomic_DNA"/>
</dbReference>
<dbReference type="InterPro" id="IPR058240">
    <property type="entry name" value="rSAM_sf"/>
</dbReference>
<dbReference type="Pfam" id="PF04055">
    <property type="entry name" value="Radical_SAM"/>
    <property type="match status" value="1"/>
</dbReference>
<evidence type="ECO:0000256" key="5">
    <source>
        <dbReference type="ARBA" id="ARBA00023004"/>
    </source>
</evidence>
<dbReference type="SFLD" id="SFLDG01067">
    <property type="entry name" value="SPASM/twitch_domain_containing"/>
    <property type="match status" value="1"/>
</dbReference>
<keyword evidence="2" id="KW-0004">4Fe-4S</keyword>
<protein>
    <submittedName>
        <fullName evidence="8">Radical SAM domain protein</fullName>
    </submittedName>
</protein>
<evidence type="ECO:0000256" key="3">
    <source>
        <dbReference type="ARBA" id="ARBA00022691"/>
    </source>
</evidence>
<dbReference type="SUPFAM" id="SSF102114">
    <property type="entry name" value="Radical SAM enzymes"/>
    <property type="match status" value="1"/>
</dbReference>
<keyword evidence="4" id="KW-0479">Metal-binding</keyword>
<accession>A0A081BW73</accession>
<dbReference type="HOGENOM" id="CLU_474631_0_0_0"/>
<dbReference type="GO" id="GO:0046872">
    <property type="term" value="F:metal ion binding"/>
    <property type="evidence" value="ECO:0007669"/>
    <property type="project" value="UniProtKB-KW"/>
</dbReference>
<keyword evidence="9" id="KW-1185">Reference proteome</keyword>
<dbReference type="GO" id="GO:0051536">
    <property type="term" value="F:iron-sulfur cluster binding"/>
    <property type="evidence" value="ECO:0007669"/>
    <property type="project" value="UniProtKB-KW"/>
</dbReference>
<keyword evidence="6" id="KW-0411">Iron-sulfur</keyword>
<dbReference type="Gene3D" id="3.20.20.70">
    <property type="entry name" value="Aldolase class I"/>
    <property type="match status" value="1"/>
</dbReference>
<dbReference type="PANTHER" id="PTHR11228">
    <property type="entry name" value="RADICAL SAM DOMAIN PROTEIN"/>
    <property type="match status" value="1"/>
</dbReference>
<dbReference type="InterPro" id="IPR023885">
    <property type="entry name" value="4Fe4S-binding_SPASM_dom"/>
</dbReference>
<dbReference type="Proteomes" id="UP000030661">
    <property type="component" value="Unassembled WGS sequence"/>
</dbReference>
<dbReference type="STRING" id="1499967.U27_03540"/>
<evidence type="ECO:0000313" key="9">
    <source>
        <dbReference type="Proteomes" id="UP000030661"/>
    </source>
</evidence>
<evidence type="ECO:0000256" key="2">
    <source>
        <dbReference type="ARBA" id="ARBA00022485"/>
    </source>
</evidence>
<keyword evidence="3" id="KW-0949">S-adenosyl-L-methionine</keyword>
<keyword evidence="5" id="KW-0408">Iron</keyword>
<dbReference type="Pfam" id="PF13186">
    <property type="entry name" value="SPASM"/>
    <property type="match status" value="1"/>
</dbReference>
<dbReference type="PANTHER" id="PTHR11228:SF7">
    <property type="entry name" value="PQQA PEPTIDE CYCLASE"/>
    <property type="match status" value="1"/>
</dbReference>
<dbReference type="AlphaFoldDB" id="A0A081BW73"/>
<dbReference type="eggNOG" id="COG0535">
    <property type="taxonomic scope" value="Bacteria"/>
</dbReference>
<dbReference type="InterPro" id="IPR013783">
    <property type="entry name" value="Ig-like_fold"/>
</dbReference>
<dbReference type="CDD" id="cd21109">
    <property type="entry name" value="SPASM"/>
    <property type="match status" value="1"/>
</dbReference>
<dbReference type="PROSITE" id="PS51918">
    <property type="entry name" value="RADICAL_SAM"/>
    <property type="match status" value="1"/>
</dbReference>
<reference evidence="8" key="1">
    <citation type="journal article" date="2015" name="PeerJ">
        <title>First genomic representation of candidate bacterial phylum KSB3 points to enhanced environmental sensing as a trigger of wastewater bulking.</title>
        <authorList>
            <person name="Sekiguchi Y."/>
            <person name="Ohashi A."/>
            <person name="Parks D.H."/>
            <person name="Yamauchi T."/>
            <person name="Tyson G.W."/>
            <person name="Hugenholtz P."/>
        </authorList>
    </citation>
    <scope>NUCLEOTIDE SEQUENCE [LARGE SCALE GENOMIC DNA]</scope>
</reference>
<dbReference type="GO" id="GO:0003824">
    <property type="term" value="F:catalytic activity"/>
    <property type="evidence" value="ECO:0007669"/>
    <property type="project" value="InterPro"/>
</dbReference>
<dbReference type="InterPro" id="IPR013785">
    <property type="entry name" value="Aldolase_TIM"/>
</dbReference>
<proteinExistence type="predicted"/>
<evidence type="ECO:0000256" key="4">
    <source>
        <dbReference type="ARBA" id="ARBA00022723"/>
    </source>
</evidence>
<sequence>MRLVSYCNKSIKRAFHLIFSTWLAVGKHSTCRNSEDWQVSVVHHNIPYCLLAVSHWLLGIRLKNTGKQSWHTNHDVKMPVNVAFYCDGVFIGNGETIEEEVLPDKSMTVFFKFVAPCEIGAHTLTIRMAVHNVRFIELTAEGPLVIPIRVAEDLPWSKRHYGSYRLFIWQYLSVTMWLLQVRWYLCRFAFLSMRRNRNIRRRLLKHWRATNRSLALLERFTNKAKVSAYPRDIILDCANLCNLKCVSCFRQYLGRDLNQCPSMDDQTLEKAIAELFPTAENVNISLVGEPLLSPYLSRIINALEEYDVALSLTTNGTLLQSDTLCRRLVKVLGYLEVSIDSSDPLLFAQLRPGAKLVQVLAGFRQINRIRDEMHSAAFKLAISMTLFSINIHEVSNMIQLAADIGADFLRVSFGIVFREEDWPMSVVNCPNIYNEVFHQAHAKARDCGIALSMPLPFEELAPVDNYIVGACRYLYDVARINYEGNCVPCLNPGAPFVINFSNSSFKSFWNCFAMQKLRMDHKTENAPAVCKVCYVINNGNNTIAYRRRQLFVPGDSLRCPDRSGCCDQFQEERP</sequence>